<protein>
    <submittedName>
        <fullName evidence="2">(Mediterranean fruit fly) hypothetical protein</fullName>
    </submittedName>
</protein>
<evidence type="ECO:0000256" key="1">
    <source>
        <dbReference type="SAM" id="MobiDB-lite"/>
    </source>
</evidence>
<dbReference type="AlphaFoldDB" id="A0A811V9K1"/>
<reference evidence="2" key="1">
    <citation type="submission" date="2020-11" db="EMBL/GenBank/DDBJ databases">
        <authorList>
            <person name="Whitehead M."/>
        </authorList>
    </citation>
    <scope>NUCLEOTIDE SEQUENCE</scope>
    <source>
        <strain evidence="2">EGII</strain>
    </source>
</reference>
<dbReference type="EMBL" id="CAJHJT010000034">
    <property type="protein sequence ID" value="CAD7006323.1"/>
    <property type="molecule type" value="Genomic_DNA"/>
</dbReference>
<evidence type="ECO:0000313" key="2">
    <source>
        <dbReference type="EMBL" id="CAD7006323.1"/>
    </source>
</evidence>
<feature type="compositionally biased region" description="Polar residues" evidence="1">
    <location>
        <begin position="72"/>
        <end position="93"/>
    </location>
</feature>
<feature type="region of interest" description="Disordered" evidence="1">
    <location>
        <begin position="67"/>
        <end position="93"/>
    </location>
</feature>
<keyword evidence="3" id="KW-1185">Reference proteome</keyword>
<evidence type="ECO:0000313" key="3">
    <source>
        <dbReference type="Proteomes" id="UP000606786"/>
    </source>
</evidence>
<sequence length="118" mass="13004">IFNSSYKPNLQCNDVATCSKQASSKRQAKQTKCQQADTGCCSNTNTEHQPTPTQVLPTEAAARNQVALEAEQPNNQTKPNQINAAKTPTHQQAACSTRSVRFGMLNSNFMHHFRIQNA</sequence>
<accession>A0A811V9K1</accession>
<feature type="non-terminal residue" evidence="2">
    <location>
        <position position="1"/>
    </location>
</feature>
<gene>
    <name evidence="2" type="ORF">CCAP1982_LOCUS14645</name>
</gene>
<proteinExistence type="predicted"/>
<name>A0A811V9K1_CERCA</name>
<comment type="caution">
    <text evidence="2">The sequence shown here is derived from an EMBL/GenBank/DDBJ whole genome shotgun (WGS) entry which is preliminary data.</text>
</comment>
<dbReference type="Proteomes" id="UP000606786">
    <property type="component" value="Unassembled WGS sequence"/>
</dbReference>
<organism evidence="2 3">
    <name type="scientific">Ceratitis capitata</name>
    <name type="common">Mediterranean fruit fly</name>
    <name type="synonym">Tephritis capitata</name>
    <dbReference type="NCBI Taxonomy" id="7213"/>
    <lineage>
        <taxon>Eukaryota</taxon>
        <taxon>Metazoa</taxon>
        <taxon>Ecdysozoa</taxon>
        <taxon>Arthropoda</taxon>
        <taxon>Hexapoda</taxon>
        <taxon>Insecta</taxon>
        <taxon>Pterygota</taxon>
        <taxon>Neoptera</taxon>
        <taxon>Endopterygota</taxon>
        <taxon>Diptera</taxon>
        <taxon>Brachycera</taxon>
        <taxon>Muscomorpha</taxon>
        <taxon>Tephritoidea</taxon>
        <taxon>Tephritidae</taxon>
        <taxon>Ceratitis</taxon>
        <taxon>Ceratitis</taxon>
    </lineage>
</organism>